<protein>
    <submittedName>
        <fullName evidence="1">Unannotated protein</fullName>
    </submittedName>
</protein>
<evidence type="ECO:0000313" key="1">
    <source>
        <dbReference type="EMBL" id="CAB4865324.1"/>
    </source>
</evidence>
<name>A0A6J7D8Q4_9ZZZZ</name>
<organism evidence="1">
    <name type="scientific">freshwater metagenome</name>
    <dbReference type="NCBI Taxonomy" id="449393"/>
    <lineage>
        <taxon>unclassified sequences</taxon>
        <taxon>metagenomes</taxon>
        <taxon>ecological metagenomes</taxon>
    </lineage>
</organism>
<gene>
    <name evidence="1" type="ORF">UFOPK3402_00423</name>
</gene>
<dbReference type="AlphaFoldDB" id="A0A6J7D8Q4"/>
<proteinExistence type="predicted"/>
<reference evidence="1" key="1">
    <citation type="submission" date="2020-05" db="EMBL/GenBank/DDBJ databases">
        <authorList>
            <person name="Chiriac C."/>
            <person name="Salcher M."/>
            <person name="Ghai R."/>
            <person name="Kavagutti S V."/>
        </authorList>
    </citation>
    <scope>NUCLEOTIDE SEQUENCE</scope>
</reference>
<accession>A0A6J7D8Q4</accession>
<sequence length="258" mass="27581">MHGRGLDAPEEDESEHLPDFGVVEVPASILGGQDHGREVIGRSAPGDEGSTVCDVLDEVVVDRSGRLGVGLLVPGHPGGTGDPSVGPSPELLAVGIGDADELGDDQGRHRPGDRLVKVARARGLHSVHQCIDDLPHARLERIDELRRPGLLKEPSLPRMNGRIGVEEHRGGGRGVIRKAVAEPARPGCGVVEDSRDRPRVRHGEELALGVEVHRAGLPQLSKGSVRVLVGGRIERVVDHRRYVTDHETRAGESTKGTR</sequence>
<dbReference type="EMBL" id="CAFBLS010000034">
    <property type="protein sequence ID" value="CAB4865324.1"/>
    <property type="molecule type" value="Genomic_DNA"/>
</dbReference>